<feature type="compositionally biased region" description="Low complexity" evidence="1">
    <location>
        <begin position="548"/>
        <end position="564"/>
    </location>
</feature>
<name>A0A0N4ZZC8_PARTI</name>
<evidence type="ECO:0000313" key="3">
    <source>
        <dbReference type="WBParaSite" id="PTRK_0001423500.1"/>
    </source>
</evidence>
<evidence type="ECO:0000256" key="1">
    <source>
        <dbReference type="SAM" id="MobiDB-lite"/>
    </source>
</evidence>
<feature type="compositionally biased region" description="Low complexity" evidence="1">
    <location>
        <begin position="612"/>
        <end position="632"/>
    </location>
</feature>
<feature type="region of interest" description="Disordered" evidence="1">
    <location>
        <begin position="548"/>
        <end position="681"/>
    </location>
</feature>
<protein>
    <submittedName>
        <fullName evidence="3">LigA</fullName>
    </submittedName>
</protein>
<dbReference type="AlphaFoldDB" id="A0A0N4ZZC8"/>
<organism evidence="2 3">
    <name type="scientific">Parastrongyloides trichosuri</name>
    <name type="common">Possum-specific nematode worm</name>
    <dbReference type="NCBI Taxonomy" id="131310"/>
    <lineage>
        <taxon>Eukaryota</taxon>
        <taxon>Metazoa</taxon>
        <taxon>Ecdysozoa</taxon>
        <taxon>Nematoda</taxon>
        <taxon>Chromadorea</taxon>
        <taxon>Rhabditida</taxon>
        <taxon>Tylenchina</taxon>
        <taxon>Panagrolaimomorpha</taxon>
        <taxon>Strongyloidoidea</taxon>
        <taxon>Strongyloididae</taxon>
        <taxon>Parastrongyloides</taxon>
    </lineage>
</organism>
<feature type="compositionally biased region" description="Basic residues" evidence="1">
    <location>
        <begin position="648"/>
        <end position="661"/>
    </location>
</feature>
<feature type="region of interest" description="Disordered" evidence="1">
    <location>
        <begin position="241"/>
        <end position="261"/>
    </location>
</feature>
<dbReference type="WBParaSite" id="PTRK_0001423500.1">
    <property type="protein sequence ID" value="PTRK_0001423500.1"/>
    <property type="gene ID" value="PTRK_0001423500"/>
</dbReference>
<accession>A0A0N4ZZC8</accession>
<feature type="compositionally biased region" description="Low complexity" evidence="1">
    <location>
        <begin position="444"/>
        <end position="455"/>
    </location>
</feature>
<evidence type="ECO:0000313" key="2">
    <source>
        <dbReference type="Proteomes" id="UP000038045"/>
    </source>
</evidence>
<dbReference type="Proteomes" id="UP000038045">
    <property type="component" value="Unplaced"/>
</dbReference>
<feature type="compositionally biased region" description="Gly residues" evidence="1">
    <location>
        <begin position="593"/>
        <end position="611"/>
    </location>
</feature>
<reference evidence="3" key="1">
    <citation type="submission" date="2017-02" db="UniProtKB">
        <authorList>
            <consortium name="WormBaseParasite"/>
        </authorList>
    </citation>
    <scope>IDENTIFICATION</scope>
</reference>
<sequence>MLRLPVESVLGHGLARGLTFQHLEAAGGDHQGARGLVQPVVGAADALDQTAGPLGRGQLDHQIDVAPVDAQVQRRGADHGLQVAARHRRLDLAPLLGGQRAVVQGDGQVVLIDRPQRLEHELGLPAGVDEDQAEPCLPDGVVNLGDGVDAGVARPGHAAFADQHIHHRRRAGIAQDDANPFSPCGRRWARRARMRGFSVVGWGDFGNVARPLIRQASPATFSHKGRRREPCGDLLRIVHRRAQGHPPHPRRERLQPRQPQRQQVAALAAPDGVDLVQHHAFQVGEIVPRPFPGAEQGQLLRRGQQDVGREVALALFLRLLGVAGAALNVDVQPDLPDGRHQVALDVGGQRLQRREVEGVNARTRPCLGPRPPLGQVDQAGQEARQSLAPARRRHQQGVLSGLPRRDHFQLMPTRRPAPTGEPVGEQGRKRCSDRRRHAKPIACSRSVSSPSTLSSKSDRRIRRDQHRVVPDVRPAARAGHAAGGRGRVRRSGRKEDRTRRRRGPVHRRRRHCRPRRADGAASGSGAAAALERDAGCAGAVRLRAPRPVLRPVGDRAGAGPWPRGAEGGRGPGRRPARRRRRPVGRTGRARLSGAGGSLHAGPDAGAGGLGLGAARASGPARRAVARASAARLGPRRLGSPAGVGGRGAARRGRVGPRRFRERSHSSGQAASGLGSGRDAARPIRLCGRGRLRLLAPQ</sequence>
<feature type="compositionally biased region" description="Basic residues" evidence="1">
    <location>
        <begin position="571"/>
        <end position="583"/>
    </location>
</feature>
<proteinExistence type="predicted"/>
<keyword evidence="2" id="KW-1185">Reference proteome</keyword>
<feature type="region of interest" description="Disordered" evidence="1">
    <location>
        <begin position="362"/>
        <end position="526"/>
    </location>
</feature>
<feature type="compositionally biased region" description="Basic residues" evidence="1">
    <location>
        <begin position="241"/>
        <end position="251"/>
    </location>
</feature>
<feature type="compositionally biased region" description="Basic residues" evidence="1">
    <location>
        <begin position="499"/>
        <end position="514"/>
    </location>
</feature>
<feature type="compositionally biased region" description="Basic residues" evidence="1">
    <location>
        <begin position="429"/>
        <end position="439"/>
    </location>
</feature>